<keyword evidence="1" id="KW-0175">Coiled coil</keyword>
<feature type="region of interest" description="Disordered" evidence="2">
    <location>
        <begin position="273"/>
        <end position="312"/>
    </location>
</feature>
<name>I7M2H4_TETTS</name>
<evidence type="ECO:0000256" key="2">
    <source>
        <dbReference type="SAM" id="MobiDB-lite"/>
    </source>
</evidence>
<dbReference type="Proteomes" id="UP000009168">
    <property type="component" value="Unassembled WGS sequence"/>
</dbReference>
<keyword evidence="4" id="KW-1185">Reference proteome</keyword>
<dbReference type="InParanoid" id="I7M2H4"/>
<dbReference type="AlphaFoldDB" id="I7M2H4"/>
<gene>
    <name evidence="3" type="ORF">TTHERM_00220680</name>
</gene>
<sequence length="583" mass="68719">MDSRNKFKLQELHNLLDKELQLLQQQLNTETEQGYLFKNSYLQRIKQASQAKGSNNDIASKFEDQNNNWNNQVNDEQQEYKKDYENNFQAYHQEPQNIQQKDQYQGNTQRLKQTFNTDYGTQISFQQRTSQFTSQNPYEGVETEQQQALLINNTDESCDPFTNFNLQKEINGLQQKIQFLEQKFIQQTNEQMNNNNKYDSLKKNNNKYDLNIQNYEQAPKDEIFNKNIKPVKNNDGFTKESDTDKYLIENKQNEINKNKLIFDQLNDSVFQQTSKSSQGYNHSRLDFNANQTTKRQNNHDSKRLNDSSQETKSNKKYFQKMLPNNAEKNDNASTYSQSKSPKNILKKRSISSKSSKTVQQDDQLRDLEKEIKGAEHSLDISKKFLKQALSISSSRLNLKTDSAVNKSNYSFRQQGFQDTSSKRSYSQKSQRERSLSQGANFFPIDSFAQQYHESLELKQKIAQIRKQYETEKDILNEERERNKVINESIDNLSIKIKKIQMIVERNQQNEKDYQKLIESYNKSEQIRKQQKLLILQLKEEIEVHKSNQNKSPISIIQEEPRNSRKKNGKRLSTSGSQNYPKRI</sequence>
<evidence type="ECO:0000313" key="3">
    <source>
        <dbReference type="EMBL" id="EAS00395.2"/>
    </source>
</evidence>
<feature type="coiled-coil region" evidence="1">
    <location>
        <begin position="163"/>
        <end position="218"/>
    </location>
</feature>
<dbReference type="KEGG" id="tet:TTHERM_00220680"/>
<dbReference type="GeneID" id="7839485"/>
<feature type="region of interest" description="Disordered" evidence="2">
    <location>
        <begin position="551"/>
        <end position="583"/>
    </location>
</feature>
<dbReference type="RefSeq" id="XP_001020640.2">
    <property type="nucleotide sequence ID" value="XM_001020640.2"/>
</dbReference>
<reference evidence="4" key="1">
    <citation type="journal article" date="2006" name="PLoS Biol.">
        <title>Macronuclear genome sequence of the ciliate Tetrahymena thermophila, a model eukaryote.</title>
        <authorList>
            <person name="Eisen J.A."/>
            <person name="Coyne R.S."/>
            <person name="Wu M."/>
            <person name="Wu D."/>
            <person name="Thiagarajan M."/>
            <person name="Wortman J.R."/>
            <person name="Badger J.H."/>
            <person name="Ren Q."/>
            <person name="Amedeo P."/>
            <person name="Jones K.M."/>
            <person name="Tallon L.J."/>
            <person name="Delcher A.L."/>
            <person name="Salzberg S.L."/>
            <person name="Silva J.C."/>
            <person name="Haas B.J."/>
            <person name="Majoros W.H."/>
            <person name="Farzad M."/>
            <person name="Carlton J.M."/>
            <person name="Smith R.K. Jr."/>
            <person name="Garg J."/>
            <person name="Pearlman R.E."/>
            <person name="Karrer K.M."/>
            <person name="Sun L."/>
            <person name="Manning G."/>
            <person name="Elde N.C."/>
            <person name="Turkewitz A.P."/>
            <person name="Asai D.J."/>
            <person name="Wilkes D.E."/>
            <person name="Wang Y."/>
            <person name="Cai H."/>
            <person name="Collins K."/>
            <person name="Stewart B.A."/>
            <person name="Lee S.R."/>
            <person name="Wilamowska K."/>
            <person name="Weinberg Z."/>
            <person name="Ruzzo W.L."/>
            <person name="Wloga D."/>
            <person name="Gaertig J."/>
            <person name="Frankel J."/>
            <person name="Tsao C.-C."/>
            <person name="Gorovsky M.A."/>
            <person name="Keeling P.J."/>
            <person name="Waller R.F."/>
            <person name="Patron N.J."/>
            <person name="Cherry J.M."/>
            <person name="Stover N.A."/>
            <person name="Krieger C.J."/>
            <person name="del Toro C."/>
            <person name="Ryder H.F."/>
            <person name="Williamson S.C."/>
            <person name="Barbeau R.A."/>
            <person name="Hamilton E.P."/>
            <person name="Orias E."/>
        </authorList>
    </citation>
    <scope>NUCLEOTIDE SEQUENCE [LARGE SCALE GENOMIC DNA]</scope>
    <source>
        <strain evidence="4">SB210</strain>
    </source>
</reference>
<feature type="region of interest" description="Disordered" evidence="2">
    <location>
        <begin position="414"/>
        <end position="434"/>
    </location>
</feature>
<feature type="coiled-coil region" evidence="1">
    <location>
        <begin position="59"/>
        <end position="94"/>
    </location>
</feature>
<dbReference type="EMBL" id="GG662621">
    <property type="protein sequence ID" value="EAS00395.2"/>
    <property type="molecule type" value="Genomic_DNA"/>
</dbReference>
<feature type="compositionally biased region" description="Polar residues" evidence="2">
    <location>
        <begin position="331"/>
        <end position="341"/>
    </location>
</feature>
<feature type="compositionally biased region" description="Polar residues" evidence="2">
    <location>
        <begin position="570"/>
        <end position="583"/>
    </location>
</feature>
<evidence type="ECO:0000256" key="1">
    <source>
        <dbReference type="SAM" id="Coils"/>
    </source>
</evidence>
<accession>I7M2H4</accession>
<protein>
    <submittedName>
        <fullName evidence="3">Uncharacterized protein</fullName>
    </submittedName>
</protein>
<feature type="coiled-coil region" evidence="1">
    <location>
        <begin position="458"/>
        <end position="495"/>
    </location>
</feature>
<evidence type="ECO:0000313" key="4">
    <source>
        <dbReference type="Proteomes" id="UP000009168"/>
    </source>
</evidence>
<feature type="region of interest" description="Disordered" evidence="2">
    <location>
        <begin position="324"/>
        <end position="364"/>
    </location>
</feature>
<proteinExistence type="predicted"/>
<organism evidence="3 4">
    <name type="scientific">Tetrahymena thermophila (strain SB210)</name>
    <dbReference type="NCBI Taxonomy" id="312017"/>
    <lineage>
        <taxon>Eukaryota</taxon>
        <taxon>Sar</taxon>
        <taxon>Alveolata</taxon>
        <taxon>Ciliophora</taxon>
        <taxon>Intramacronucleata</taxon>
        <taxon>Oligohymenophorea</taxon>
        <taxon>Hymenostomatida</taxon>
        <taxon>Tetrahymenina</taxon>
        <taxon>Tetrahymenidae</taxon>
        <taxon>Tetrahymena</taxon>
    </lineage>
</organism>